<dbReference type="AlphaFoldDB" id="A0A6N9SX84"/>
<evidence type="ECO:0000259" key="4">
    <source>
        <dbReference type="PROSITE" id="PS50995"/>
    </source>
</evidence>
<dbReference type="InterPro" id="IPR036388">
    <property type="entry name" value="WH-like_DNA-bd_sf"/>
</dbReference>
<organism evidence="5 6">
    <name type="scientific">Jiella pacifica</name>
    <dbReference type="NCBI Taxonomy" id="2696469"/>
    <lineage>
        <taxon>Bacteria</taxon>
        <taxon>Pseudomonadati</taxon>
        <taxon>Pseudomonadota</taxon>
        <taxon>Alphaproteobacteria</taxon>
        <taxon>Hyphomicrobiales</taxon>
        <taxon>Aurantimonadaceae</taxon>
        <taxon>Jiella</taxon>
    </lineage>
</organism>
<dbReference type="Gene3D" id="1.10.10.10">
    <property type="entry name" value="Winged helix-like DNA-binding domain superfamily/Winged helix DNA-binding domain"/>
    <property type="match status" value="1"/>
</dbReference>
<dbReference type="Proteomes" id="UP000469011">
    <property type="component" value="Unassembled WGS sequence"/>
</dbReference>
<evidence type="ECO:0000256" key="2">
    <source>
        <dbReference type="ARBA" id="ARBA00023125"/>
    </source>
</evidence>
<keyword evidence="1" id="KW-0805">Transcription regulation</keyword>
<dbReference type="PROSITE" id="PS50995">
    <property type="entry name" value="HTH_MARR_2"/>
    <property type="match status" value="1"/>
</dbReference>
<keyword evidence="3" id="KW-0804">Transcription</keyword>
<dbReference type="InterPro" id="IPR023187">
    <property type="entry name" value="Tscrpt_reg_MarR-type_CS"/>
</dbReference>
<proteinExistence type="predicted"/>
<sequence length="171" mass="19254">MTADDKRSSTPPITRVEDVDLGVLDGTLSFFIRSLNLAVTRDLDARLDGMEVARGTGKITALFLIDRHPGIRPSVIAAASMKDRSAMARILDDMEKNGLIRREPDPEDGRVQALHLTEKGEKVSREVQAIVRQSRDFFHDISEEEYAQVIDLLRGLYWRIVKSHQAKGTRL</sequence>
<evidence type="ECO:0000313" key="6">
    <source>
        <dbReference type="Proteomes" id="UP000469011"/>
    </source>
</evidence>
<dbReference type="InterPro" id="IPR036390">
    <property type="entry name" value="WH_DNA-bd_sf"/>
</dbReference>
<evidence type="ECO:0000256" key="1">
    <source>
        <dbReference type="ARBA" id="ARBA00023015"/>
    </source>
</evidence>
<dbReference type="PROSITE" id="PS01117">
    <property type="entry name" value="HTH_MARR_1"/>
    <property type="match status" value="1"/>
</dbReference>
<dbReference type="SMART" id="SM00347">
    <property type="entry name" value="HTH_MARR"/>
    <property type="match status" value="1"/>
</dbReference>
<dbReference type="GO" id="GO:0003677">
    <property type="term" value="F:DNA binding"/>
    <property type="evidence" value="ECO:0007669"/>
    <property type="project" value="UniProtKB-KW"/>
</dbReference>
<dbReference type="GO" id="GO:0003700">
    <property type="term" value="F:DNA-binding transcription factor activity"/>
    <property type="evidence" value="ECO:0007669"/>
    <property type="project" value="InterPro"/>
</dbReference>
<gene>
    <name evidence="5" type="ORF">GTK09_04565</name>
</gene>
<dbReference type="GO" id="GO:0006950">
    <property type="term" value="P:response to stress"/>
    <property type="evidence" value="ECO:0007669"/>
    <property type="project" value="TreeGrafter"/>
</dbReference>
<dbReference type="SUPFAM" id="SSF46785">
    <property type="entry name" value="Winged helix' DNA-binding domain"/>
    <property type="match status" value="1"/>
</dbReference>
<accession>A0A6N9SX84</accession>
<name>A0A6N9SX84_9HYPH</name>
<evidence type="ECO:0000313" key="5">
    <source>
        <dbReference type="EMBL" id="NDW03693.1"/>
    </source>
</evidence>
<keyword evidence="6" id="KW-1185">Reference proteome</keyword>
<feature type="domain" description="HTH marR-type" evidence="4">
    <location>
        <begin position="25"/>
        <end position="158"/>
    </location>
</feature>
<dbReference type="RefSeq" id="WP_163461297.1">
    <property type="nucleotide sequence ID" value="NZ_JAAAMG010000002.1"/>
</dbReference>
<dbReference type="Pfam" id="PF01047">
    <property type="entry name" value="MarR"/>
    <property type="match status" value="1"/>
</dbReference>
<dbReference type="PANTHER" id="PTHR33164">
    <property type="entry name" value="TRANSCRIPTIONAL REGULATOR, MARR FAMILY"/>
    <property type="match status" value="1"/>
</dbReference>
<dbReference type="EMBL" id="JAAAMG010000002">
    <property type="protein sequence ID" value="NDW03693.1"/>
    <property type="molecule type" value="Genomic_DNA"/>
</dbReference>
<protein>
    <submittedName>
        <fullName evidence="5">MarR family transcriptional regulator</fullName>
    </submittedName>
</protein>
<comment type="caution">
    <text evidence="5">The sequence shown here is derived from an EMBL/GenBank/DDBJ whole genome shotgun (WGS) entry which is preliminary data.</text>
</comment>
<reference evidence="5 6" key="1">
    <citation type="submission" date="2020-01" db="EMBL/GenBank/DDBJ databases">
        <title>Jiella pacifica sp. nov.</title>
        <authorList>
            <person name="Xue Z."/>
            <person name="Zhu S."/>
            <person name="Chen J."/>
            <person name="Yang J."/>
        </authorList>
    </citation>
    <scope>NUCLEOTIDE SEQUENCE [LARGE SCALE GENOMIC DNA]</scope>
    <source>
        <strain evidence="5 6">40Bstr34</strain>
    </source>
</reference>
<dbReference type="InterPro" id="IPR000835">
    <property type="entry name" value="HTH_MarR-typ"/>
</dbReference>
<keyword evidence="2" id="KW-0238">DNA-binding</keyword>
<dbReference type="PRINTS" id="PR00598">
    <property type="entry name" value="HTHMARR"/>
</dbReference>
<dbReference type="PANTHER" id="PTHR33164:SF57">
    <property type="entry name" value="MARR-FAMILY TRANSCRIPTIONAL REGULATOR"/>
    <property type="match status" value="1"/>
</dbReference>
<dbReference type="InterPro" id="IPR039422">
    <property type="entry name" value="MarR/SlyA-like"/>
</dbReference>
<evidence type="ECO:0000256" key="3">
    <source>
        <dbReference type="ARBA" id="ARBA00023163"/>
    </source>
</evidence>